<feature type="coiled-coil region" evidence="1">
    <location>
        <begin position="281"/>
        <end position="359"/>
    </location>
</feature>
<dbReference type="GO" id="GO:0006302">
    <property type="term" value="P:double-strand break repair"/>
    <property type="evidence" value="ECO:0007669"/>
    <property type="project" value="InterPro"/>
</dbReference>
<dbReference type="PANTHER" id="PTHR32114:SF2">
    <property type="entry name" value="ABC TRANSPORTER ABCH.3"/>
    <property type="match status" value="1"/>
</dbReference>
<dbReference type="Gene3D" id="3.40.50.300">
    <property type="entry name" value="P-loop containing nucleotide triphosphate hydrolases"/>
    <property type="match status" value="2"/>
</dbReference>
<name>A0A432X9B7_9GAMM</name>
<evidence type="ECO:0000256" key="1">
    <source>
        <dbReference type="SAM" id="Coils"/>
    </source>
</evidence>
<dbReference type="RefSeq" id="WP_126756384.1">
    <property type="nucleotide sequence ID" value="NZ_PIPQ01000001.1"/>
</dbReference>
<feature type="domain" description="Rad50/SbcC-type AAA" evidence="2">
    <location>
        <begin position="6"/>
        <end position="223"/>
    </location>
</feature>
<evidence type="ECO:0000313" key="4">
    <source>
        <dbReference type="Proteomes" id="UP000286976"/>
    </source>
</evidence>
<keyword evidence="4" id="KW-1185">Reference proteome</keyword>
<dbReference type="AlphaFoldDB" id="A0A432X9B7"/>
<dbReference type="Proteomes" id="UP000286976">
    <property type="component" value="Unassembled WGS sequence"/>
</dbReference>
<dbReference type="InterPro" id="IPR027417">
    <property type="entry name" value="P-loop_NTPase"/>
</dbReference>
<dbReference type="InterPro" id="IPR038729">
    <property type="entry name" value="Rad50/SbcC_AAA"/>
</dbReference>
<organism evidence="3 4">
    <name type="scientific">Aliidiomarina taiwanensis</name>
    <dbReference type="NCBI Taxonomy" id="946228"/>
    <lineage>
        <taxon>Bacteria</taxon>
        <taxon>Pseudomonadati</taxon>
        <taxon>Pseudomonadota</taxon>
        <taxon>Gammaproteobacteria</taxon>
        <taxon>Alteromonadales</taxon>
        <taxon>Idiomarinaceae</taxon>
        <taxon>Aliidiomarina</taxon>
    </lineage>
</organism>
<keyword evidence="1" id="KW-0175">Coiled coil</keyword>
<dbReference type="GO" id="GO:0016887">
    <property type="term" value="F:ATP hydrolysis activity"/>
    <property type="evidence" value="ECO:0007669"/>
    <property type="project" value="InterPro"/>
</dbReference>
<feature type="coiled-coil region" evidence="1">
    <location>
        <begin position="759"/>
        <end position="836"/>
    </location>
</feature>
<gene>
    <name evidence="3" type="ORF">CWE15_02050</name>
</gene>
<accession>A0A432X9B7</accession>
<dbReference type="Pfam" id="PF13558">
    <property type="entry name" value="SbcC_Walker_B"/>
    <property type="match status" value="1"/>
</dbReference>
<feature type="coiled-coil region" evidence="1">
    <location>
        <begin position="193"/>
        <end position="224"/>
    </location>
</feature>
<evidence type="ECO:0000313" key="3">
    <source>
        <dbReference type="EMBL" id="RUO43988.1"/>
    </source>
</evidence>
<sequence>MKPIYLRMQAFGPFADEQKVDFTAFGQDPLFLINGPTGAGKTTLLDAISFALYGETTGDRGAESMRCDHADPDTKTEVEFIFELAGRYYRVLRLPTQLNAKARGEGLVKRQATGELWELTKEAGVPAVDWPQKLIEARRVSEISTYIRHLIGLDDKQFRQVVVLPQGKFRDVLTAKSNEREEVLASLFKTERYQLIEDKLKEQNRALEQSYKQLQQRITDALARVQLDSEEALASAMAERQEPLAEAKQAHEHSRVRAEQASLACAQGKHVQQKFSQLATYEQKQQQLQASEEHIATLKQRIVSVQEAMAIAPIFRERKRLQKQAEQLKGQLEQAQKTLAEHKRLSDEAQATLIQAQQTHTRFADAPAQLTKLEHAIKTATELQQQQRQFDQLQTKQVQAQQAYEQAQTSVQATTAKTQQLAKVIDQLQQQVDAFQSLEQVLFTRKNQLRLLQQVEELTAQLEVQKEQEAKEKQRLEHTVDEYVQAETAFKALRKQWHLGQAYRLSQELEEQQPCVVCGSKEHPAPAHLAGHFDIVSDNEIAAAEDNLEKLRSNQQDAKVAYQKAQQALAYTQSQVQDLQSELAEAAAWTVADITAQLAKLTAEQNQQELQRQQLTKLRREYTQAQTEQEGLQEQEQKRLATFSAIREQVAVAEAALQRQQRELAGQPADVEALTAQYKALQTDYQKAQDDLKAAQETMQAAYVRVSRAEEQAQGLQAQLAQTQEDLQGADNEWQQRLRQSSFATEADFLVDSSNGEQLPNWQQEVQQYETECHHVQEQRTALQAELKEQVRPDLAALEEAEAFAKKAEDEALAQLQKLTTEYEALRSTHQQITDMSQQSEAVLTRHKTLGTLTSAVRGDNPLRMSLHRFVLSVLLEDVLQEASHRLVKMSGSRFNLRRAEEQSNLRATGGLDLVVDDSYTGRSRPVNTLSGGESFMAAMALALGMSEVVQSYAGGIRLDTLFIDEGFGSLDEDALDSAIEVLTHLRDSGRTIGIISHVRELKERLPQRIDVLRTPQGSTIKMCNA</sequence>
<evidence type="ECO:0000259" key="2">
    <source>
        <dbReference type="Pfam" id="PF13476"/>
    </source>
</evidence>
<dbReference type="OrthoDB" id="9795626at2"/>
<feature type="coiled-coil region" evidence="1">
    <location>
        <begin position="541"/>
        <end position="733"/>
    </location>
</feature>
<comment type="caution">
    <text evidence="3">The sequence shown here is derived from an EMBL/GenBank/DDBJ whole genome shotgun (WGS) entry which is preliminary data.</text>
</comment>
<feature type="coiled-coil region" evidence="1">
    <location>
        <begin position="383"/>
        <end position="486"/>
    </location>
</feature>
<dbReference type="SUPFAM" id="SSF52540">
    <property type="entry name" value="P-loop containing nucleoside triphosphate hydrolases"/>
    <property type="match status" value="1"/>
</dbReference>
<proteinExistence type="predicted"/>
<dbReference type="EMBL" id="PIPQ01000001">
    <property type="protein sequence ID" value="RUO43988.1"/>
    <property type="molecule type" value="Genomic_DNA"/>
</dbReference>
<dbReference type="PANTHER" id="PTHR32114">
    <property type="entry name" value="ABC TRANSPORTER ABCH.3"/>
    <property type="match status" value="1"/>
</dbReference>
<dbReference type="Pfam" id="PF13476">
    <property type="entry name" value="AAA_23"/>
    <property type="match status" value="1"/>
</dbReference>
<reference evidence="3 4" key="1">
    <citation type="journal article" date="2011" name="Front. Microbiol.">
        <title>Genomic signatures of strain selection and enhancement in Bacillus atrophaeus var. globigii, a historical biowarfare simulant.</title>
        <authorList>
            <person name="Gibbons H.S."/>
            <person name="Broomall S.M."/>
            <person name="McNew L.A."/>
            <person name="Daligault H."/>
            <person name="Chapman C."/>
            <person name="Bruce D."/>
            <person name="Karavis M."/>
            <person name="Krepps M."/>
            <person name="McGregor P.A."/>
            <person name="Hong C."/>
            <person name="Park K.H."/>
            <person name="Akmal A."/>
            <person name="Feldman A."/>
            <person name="Lin J.S."/>
            <person name="Chang W.E."/>
            <person name="Higgs B.W."/>
            <person name="Demirev P."/>
            <person name="Lindquist J."/>
            <person name="Liem A."/>
            <person name="Fochler E."/>
            <person name="Read T.D."/>
            <person name="Tapia R."/>
            <person name="Johnson S."/>
            <person name="Bishop-Lilly K.A."/>
            <person name="Detter C."/>
            <person name="Han C."/>
            <person name="Sozhamannan S."/>
            <person name="Rosenzweig C.N."/>
            <person name="Skowronski E.W."/>
        </authorList>
    </citation>
    <scope>NUCLEOTIDE SEQUENCE [LARGE SCALE GENOMIC DNA]</scope>
    <source>
        <strain evidence="3 4">AIT1</strain>
    </source>
</reference>
<protein>
    <recommendedName>
        <fullName evidence="2">Rad50/SbcC-type AAA domain-containing protein</fullName>
    </recommendedName>
</protein>